<dbReference type="PANTHER" id="PTHR45228:SF5">
    <property type="entry name" value="CYCLIC DI-GMP PHOSPHODIESTERASE VC_1348-RELATED"/>
    <property type="match status" value="1"/>
</dbReference>
<dbReference type="PANTHER" id="PTHR45228">
    <property type="entry name" value="CYCLIC DI-GMP PHOSPHODIESTERASE TM_0186-RELATED"/>
    <property type="match status" value="1"/>
</dbReference>
<dbReference type="EMBL" id="JARRAF010000001">
    <property type="protein sequence ID" value="MDK2122722.1"/>
    <property type="molecule type" value="Genomic_DNA"/>
</dbReference>
<feature type="modified residue" description="4-aspartylphosphate" evidence="1">
    <location>
        <position position="54"/>
    </location>
</feature>
<dbReference type="SUPFAM" id="SSF109604">
    <property type="entry name" value="HD-domain/PDEase-like"/>
    <property type="match status" value="1"/>
</dbReference>
<dbReference type="Proteomes" id="UP001172778">
    <property type="component" value="Unassembled WGS sequence"/>
</dbReference>
<dbReference type="SMART" id="SM00448">
    <property type="entry name" value="REC"/>
    <property type="match status" value="1"/>
</dbReference>
<keyword evidence="1" id="KW-0597">Phosphoprotein</keyword>
<dbReference type="SUPFAM" id="SSF52172">
    <property type="entry name" value="CheY-like"/>
    <property type="match status" value="1"/>
</dbReference>
<dbReference type="PROSITE" id="PS50110">
    <property type="entry name" value="RESPONSE_REGULATORY"/>
    <property type="match status" value="1"/>
</dbReference>
<dbReference type="Gene3D" id="1.10.3210.10">
    <property type="entry name" value="Hypothetical protein af1432"/>
    <property type="match status" value="1"/>
</dbReference>
<evidence type="ECO:0000259" key="2">
    <source>
        <dbReference type="PROSITE" id="PS50110"/>
    </source>
</evidence>
<evidence type="ECO:0000259" key="3">
    <source>
        <dbReference type="PROSITE" id="PS51832"/>
    </source>
</evidence>
<dbReference type="PROSITE" id="PS51832">
    <property type="entry name" value="HD_GYP"/>
    <property type="match status" value="1"/>
</dbReference>
<accession>A0ABT7DRM5</accession>
<protein>
    <submittedName>
        <fullName evidence="4">Response regulator</fullName>
    </submittedName>
</protein>
<dbReference type="Pfam" id="PF13487">
    <property type="entry name" value="HD_5"/>
    <property type="match status" value="1"/>
</dbReference>
<dbReference type="InterPro" id="IPR003607">
    <property type="entry name" value="HD/PDEase_dom"/>
</dbReference>
<keyword evidence="5" id="KW-1185">Reference proteome</keyword>
<dbReference type="InterPro" id="IPR001789">
    <property type="entry name" value="Sig_transdc_resp-reg_receiver"/>
</dbReference>
<evidence type="ECO:0000313" key="4">
    <source>
        <dbReference type="EMBL" id="MDK2122722.1"/>
    </source>
</evidence>
<dbReference type="Pfam" id="PF00072">
    <property type="entry name" value="Response_reg"/>
    <property type="match status" value="1"/>
</dbReference>
<reference evidence="4" key="1">
    <citation type="submission" date="2023-03" db="EMBL/GenBank/DDBJ databases">
        <title>Chitinimonas shenzhenensis gen. nov., sp. nov., a novel member of family Burkholderiaceae isolated from activated sludge collected in Shen Zhen, China.</title>
        <authorList>
            <person name="Wang X."/>
        </authorList>
    </citation>
    <scope>NUCLEOTIDE SEQUENCE</scope>
    <source>
        <strain evidence="4">DQS-5</strain>
    </source>
</reference>
<dbReference type="InterPro" id="IPR011006">
    <property type="entry name" value="CheY-like_superfamily"/>
</dbReference>
<sequence>MDKPTLLIVDDAPDNIEVLGGWLEPRYHIKVAINGETALRLAATPPLPDLILLDVMMPAMDGYEVCRKLKVMPETQSIPVIFITALDDVEDEAKGLALGAVDYLTKPIRFAILEARVQTHLALYNQKRLLERQVAERTRELMETQRAIIESLGRAAEFKDNETGMHVLRVGRMARLLAEAAGYDERFSALIELAAPMHDVGKIGIADAILLKPGPLDADERAQMQRHTVIGATILGENRCDLIDMARTIALNHHERWDGKGYPVGTQSAEIPAAGRIVSIVDCFDALIHARPYKAAWPLEKAMDFITSNAGVLFDPKLVDLFVRELPAMLDAINTLRDPDHQEEGEK</sequence>
<dbReference type="Gene3D" id="3.40.50.2300">
    <property type="match status" value="1"/>
</dbReference>
<dbReference type="CDD" id="cd00077">
    <property type="entry name" value="HDc"/>
    <property type="match status" value="1"/>
</dbReference>
<organism evidence="4 5">
    <name type="scientific">Parachitinimonas caeni</name>
    <dbReference type="NCBI Taxonomy" id="3031301"/>
    <lineage>
        <taxon>Bacteria</taxon>
        <taxon>Pseudomonadati</taxon>
        <taxon>Pseudomonadota</taxon>
        <taxon>Betaproteobacteria</taxon>
        <taxon>Neisseriales</taxon>
        <taxon>Chitinibacteraceae</taxon>
        <taxon>Parachitinimonas</taxon>
    </lineage>
</organism>
<evidence type="ECO:0000256" key="1">
    <source>
        <dbReference type="PROSITE-ProRule" id="PRU00169"/>
    </source>
</evidence>
<gene>
    <name evidence="4" type="ORF">PZA18_01525</name>
</gene>
<dbReference type="SMART" id="SM00471">
    <property type="entry name" value="HDc"/>
    <property type="match status" value="1"/>
</dbReference>
<feature type="domain" description="HD-GYP" evidence="3">
    <location>
        <begin position="141"/>
        <end position="338"/>
    </location>
</feature>
<dbReference type="InterPro" id="IPR052020">
    <property type="entry name" value="Cyclic_di-GMP/3'3'-cGAMP_PDE"/>
</dbReference>
<name>A0ABT7DRM5_9NEIS</name>
<evidence type="ECO:0000313" key="5">
    <source>
        <dbReference type="Proteomes" id="UP001172778"/>
    </source>
</evidence>
<feature type="domain" description="Response regulatory" evidence="2">
    <location>
        <begin position="5"/>
        <end position="121"/>
    </location>
</feature>
<dbReference type="RefSeq" id="WP_284099000.1">
    <property type="nucleotide sequence ID" value="NZ_JARRAF010000001.1"/>
</dbReference>
<comment type="caution">
    <text evidence="4">The sequence shown here is derived from an EMBL/GenBank/DDBJ whole genome shotgun (WGS) entry which is preliminary data.</text>
</comment>
<proteinExistence type="predicted"/>
<dbReference type="InterPro" id="IPR037522">
    <property type="entry name" value="HD_GYP_dom"/>
</dbReference>